<evidence type="ECO:0000313" key="2">
    <source>
        <dbReference type="Proteomes" id="UP000614047"/>
    </source>
</evidence>
<proteinExistence type="predicted"/>
<evidence type="ECO:0000313" key="1">
    <source>
        <dbReference type="EMBL" id="MBG6088744.1"/>
    </source>
</evidence>
<name>A0A931GQN7_9ACTN</name>
<dbReference type="Proteomes" id="UP000614047">
    <property type="component" value="Unassembled WGS sequence"/>
</dbReference>
<organism evidence="1 2">
    <name type="scientific">Actinomadura viridis</name>
    <dbReference type="NCBI Taxonomy" id="58110"/>
    <lineage>
        <taxon>Bacteria</taxon>
        <taxon>Bacillati</taxon>
        <taxon>Actinomycetota</taxon>
        <taxon>Actinomycetes</taxon>
        <taxon>Streptosporangiales</taxon>
        <taxon>Thermomonosporaceae</taxon>
        <taxon>Actinomadura</taxon>
    </lineage>
</organism>
<gene>
    <name evidence="1" type="ORF">IW256_002857</name>
</gene>
<dbReference type="EMBL" id="JADOUA010000001">
    <property type="protein sequence ID" value="MBG6088744.1"/>
    <property type="molecule type" value="Genomic_DNA"/>
</dbReference>
<dbReference type="AlphaFoldDB" id="A0A931GQN7"/>
<protein>
    <submittedName>
        <fullName evidence="1">Uncharacterized protein</fullName>
    </submittedName>
</protein>
<keyword evidence="2" id="KW-1185">Reference proteome</keyword>
<sequence>MARPVHEQVARTPSRAVILLDTSYREAPPPGDGRVRLS</sequence>
<comment type="caution">
    <text evidence="1">The sequence shown here is derived from an EMBL/GenBank/DDBJ whole genome shotgun (WGS) entry which is preliminary data.</text>
</comment>
<accession>A0A931GQN7</accession>
<reference evidence="1" key="1">
    <citation type="submission" date="2020-11" db="EMBL/GenBank/DDBJ databases">
        <title>Sequencing the genomes of 1000 actinobacteria strains.</title>
        <authorList>
            <person name="Klenk H.-P."/>
        </authorList>
    </citation>
    <scope>NUCLEOTIDE SEQUENCE</scope>
    <source>
        <strain evidence="1">DSM 43175</strain>
    </source>
</reference>